<evidence type="ECO:0000313" key="3">
    <source>
        <dbReference type="Proteomes" id="UP000595140"/>
    </source>
</evidence>
<evidence type="ECO:0000313" key="2">
    <source>
        <dbReference type="EMBL" id="VFQ61320.1"/>
    </source>
</evidence>
<feature type="transmembrane region" description="Helical" evidence="1">
    <location>
        <begin position="12"/>
        <end position="29"/>
    </location>
</feature>
<keyword evidence="1" id="KW-1133">Transmembrane helix</keyword>
<dbReference type="Proteomes" id="UP000595140">
    <property type="component" value="Unassembled WGS sequence"/>
</dbReference>
<protein>
    <submittedName>
        <fullName evidence="2">Uncharacterized protein</fullName>
    </submittedName>
</protein>
<dbReference type="AlphaFoldDB" id="A0A484K7A3"/>
<dbReference type="EMBL" id="OOIL02000150">
    <property type="protein sequence ID" value="VFQ61320.1"/>
    <property type="molecule type" value="Genomic_DNA"/>
</dbReference>
<keyword evidence="3" id="KW-1185">Reference proteome</keyword>
<feature type="transmembrane region" description="Helical" evidence="1">
    <location>
        <begin position="36"/>
        <end position="63"/>
    </location>
</feature>
<keyword evidence="1" id="KW-0472">Membrane</keyword>
<reference evidence="2 3" key="1">
    <citation type="submission" date="2018-04" db="EMBL/GenBank/DDBJ databases">
        <authorList>
            <person name="Vogel A."/>
        </authorList>
    </citation>
    <scope>NUCLEOTIDE SEQUENCE [LARGE SCALE GENOMIC DNA]</scope>
</reference>
<sequence length="66" mass="7409">MISTFPPCIHQQQLSPNALFFCLFPLFLFERTRSAILAASAAILYSLSIDLCVVMHLTSVFAYTHT</sequence>
<name>A0A484K7A3_9ASTE</name>
<keyword evidence="1" id="KW-0812">Transmembrane</keyword>
<organism evidence="2 3">
    <name type="scientific">Cuscuta campestris</name>
    <dbReference type="NCBI Taxonomy" id="132261"/>
    <lineage>
        <taxon>Eukaryota</taxon>
        <taxon>Viridiplantae</taxon>
        <taxon>Streptophyta</taxon>
        <taxon>Embryophyta</taxon>
        <taxon>Tracheophyta</taxon>
        <taxon>Spermatophyta</taxon>
        <taxon>Magnoliopsida</taxon>
        <taxon>eudicotyledons</taxon>
        <taxon>Gunneridae</taxon>
        <taxon>Pentapetalae</taxon>
        <taxon>asterids</taxon>
        <taxon>lamiids</taxon>
        <taxon>Solanales</taxon>
        <taxon>Convolvulaceae</taxon>
        <taxon>Cuscuteae</taxon>
        <taxon>Cuscuta</taxon>
        <taxon>Cuscuta subgen. Grammica</taxon>
        <taxon>Cuscuta sect. Cleistogrammica</taxon>
    </lineage>
</organism>
<gene>
    <name evidence="2" type="ORF">CCAM_LOCUS3096</name>
</gene>
<accession>A0A484K7A3</accession>
<evidence type="ECO:0000256" key="1">
    <source>
        <dbReference type="SAM" id="Phobius"/>
    </source>
</evidence>
<proteinExistence type="predicted"/>